<dbReference type="Pfam" id="PF04256">
    <property type="entry name" value="DUF434"/>
    <property type="match status" value="1"/>
</dbReference>
<dbReference type="InterPro" id="IPR041652">
    <property type="entry name" value="DUF5616"/>
</dbReference>
<organism evidence="3 4">
    <name type="scientific">Methanobacterium spitsbergense</name>
    <dbReference type="NCBI Taxonomy" id="2874285"/>
    <lineage>
        <taxon>Archaea</taxon>
        <taxon>Methanobacteriati</taxon>
        <taxon>Methanobacteriota</taxon>
        <taxon>Methanomada group</taxon>
        <taxon>Methanobacteria</taxon>
        <taxon>Methanobacteriales</taxon>
        <taxon>Methanobacteriaceae</taxon>
        <taxon>Methanobacterium</taxon>
    </lineage>
</organism>
<dbReference type="AlphaFoldDB" id="A0A8T5UPV4"/>
<evidence type="ECO:0000313" key="3">
    <source>
        <dbReference type="EMBL" id="MBZ2166022.1"/>
    </source>
</evidence>
<evidence type="ECO:0000313" key="4">
    <source>
        <dbReference type="Proteomes" id="UP000825933"/>
    </source>
</evidence>
<gene>
    <name evidence="3" type="ORF">K8N75_08225</name>
</gene>
<feature type="domain" description="DUF5616" evidence="2">
    <location>
        <begin position="69"/>
        <end position="212"/>
    </location>
</feature>
<dbReference type="EMBL" id="JAIOUQ010000009">
    <property type="protein sequence ID" value="MBZ2166022.1"/>
    <property type="molecule type" value="Genomic_DNA"/>
</dbReference>
<dbReference type="PANTHER" id="PTHR42252">
    <property type="entry name" value="DUF5616 DOMAIN-CONTAINING PROTEIN"/>
    <property type="match status" value="1"/>
</dbReference>
<proteinExistence type="predicted"/>
<evidence type="ECO:0000259" key="1">
    <source>
        <dbReference type="Pfam" id="PF04256"/>
    </source>
</evidence>
<reference evidence="4" key="1">
    <citation type="journal article" date="2022" name="Microbiol. Resour. Announc.">
        <title>Draft Genome Sequence of a Methanogenic Archaeon from West Spitsbergen Permafrost.</title>
        <authorList>
            <person name="Trubitsyn V."/>
            <person name="Rivkina E."/>
            <person name="Shcherbakova V."/>
        </authorList>
    </citation>
    <scope>NUCLEOTIDE SEQUENCE [LARGE SCALE GENOMIC DNA]</scope>
    <source>
        <strain evidence="4">VT</strain>
    </source>
</reference>
<name>A0A8T5UPV4_9EURY</name>
<evidence type="ECO:0000259" key="2">
    <source>
        <dbReference type="Pfam" id="PF18481"/>
    </source>
</evidence>
<dbReference type="InterPro" id="IPR007368">
    <property type="entry name" value="DUF434"/>
</dbReference>
<comment type="caution">
    <text evidence="3">The sequence shown here is derived from an EMBL/GenBank/DDBJ whole genome shotgun (WGS) entry which is preliminary data.</text>
</comment>
<sequence>MPSKDIEKSLKDASYDLKFLLNRGYRKKVALNFVANKYLLDKNARNYLARKVFSTLTSFNRIIKIVNISSINNKAIFIDGYNVLITVESICNHEYSSIIICDDGVLRDTNAIFGRYKINSHTEIALINIINLLKLYRPKCVYFLYDSPVSKSGELAKLTNSLLKKNKIQGNAVTNKNVDYELVKLVKHHDGIVATSDGVVMDKVENILDIPREIFKKLLK</sequence>
<dbReference type="Proteomes" id="UP000825933">
    <property type="component" value="Unassembled WGS sequence"/>
</dbReference>
<dbReference type="PANTHER" id="PTHR42252:SF1">
    <property type="entry name" value="DUF434 DOMAIN-CONTAINING PROTEIN"/>
    <property type="match status" value="1"/>
</dbReference>
<dbReference type="Gene3D" id="3.40.50.1010">
    <property type="entry name" value="5'-nuclease"/>
    <property type="match status" value="1"/>
</dbReference>
<accession>A0A8T5UPV4</accession>
<dbReference type="Pfam" id="PF18481">
    <property type="entry name" value="DUF5616"/>
    <property type="match status" value="1"/>
</dbReference>
<protein>
    <submittedName>
        <fullName evidence="3">DUF434 domain-containing protein</fullName>
    </submittedName>
</protein>
<feature type="domain" description="DUF434" evidence="1">
    <location>
        <begin position="9"/>
        <end position="56"/>
    </location>
</feature>
<dbReference type="RefSeq" id="WP_223791605.1">
    <property type="nucleotide sequence ID" value="NZ_JAIOUQ010000009.1"/>
</dbReference>
<keyword evidence="4" id="KW-1185">Reference proteome</keyword>